<feature type="transmembrane region" description="Helical" evidence="22">
    <location>
        <begin position="345"/>
        <end position="366"/>
    </location>
</feature>
<dbReference type="InterPro" id="IPR013437">
    <property type="entry name" value="FtsW"/>
</dbReference>
<feature type="compositionally biased region" description="Basic residues" evidence="21">
    <location>
        <begin position="79"/>
        <end position="94"/>
    </location>
</feature>
<dbReference type="Proteomes" id="UP000319771">
    <property type="component" value="Unassembled WGS sequence"/>
</dbReference>
<reference evidence="23 24" key="1">
    <citation type="journal article" date="2019" name="Nat. Microbiol.">
        <title>Mediterranean grassland soil C-N compound turnover is dependent on rainfall and depth, and is mediated by genomically divergent microorganisms.</title>
        <authorList>
            <person name="Diamond S."/>
            <person name="Andeer P.F."/>
            <person name="Li Z."/>
            <person name="Crits-Christoph A."/>
            <person name="Burstein D."/>
            <person name="Anantharaman K."/>
            <person name="Lane K.R."/>
            <person name="Thomas B.C."/>
            <person name="Pan C."/>
            <person name="Northen T.R."/>
            <person name="Banfield J.F."/>
        </authorList>
    </citation>
    <scope>NUCLEOTIDE SEQUENCE [LARGE SCALE GENOMIC DNA]</scope>
    <source>
        <strain evidence="23">WS_11</strain>
    </source>
</reference>
<keyword evidence="12" id="KW-0131">Cell cycle</keyword>
<evidence type="ECO:0000256" key="15">
    <source>
        <dbReference type="ARBA" id="ARBA00033270"/>
    </source>
</evidence>
<dbReference type="NCBIfam" id="TIGR02614">
    <property type="entry name" value="ftsW"/>
    <property type="match status" value="1"/>
</dbReference>
<evidence type="ECO:0000256" key="13">
    <source>
        <dbReference type="ARBA" id="ARBA00023316"/>
    </source>
</evidence>
<dbReference type="InterPro" id="IPR018365">
    <property type="entry name" value="Cell_cycle_FtsW-rel_CS"/>
</dbReference>
<evidence type="ECO:0000256" key="4">
    <source>
        <dbReference type="ARBA" id="ARBA00022618"/>
    </source>
</evidence>
<sequence>MERRRPRGDEPAQRRGGAARVLGRAAGGRGGVRPRRPHRPGLARRRRAAHARRRAQAARGPQPVERAGGAGHGAAARDRARHAARGPARLRRPRAPAGAGGDGRGGAVRQRLEGHQRALARGGAQELRRAGGVDRRRSRQGPGFHPAWPPGRAPRGLPGADRRGRRAHRRRLARRAGGAGGHPGAGRGRGLPACAPDLRGGARRRGAALARLCLLRHVPGLRGPRPEVQGRGRAAQGRGGGVVSRGDRWLLVLALALSAVGLVMVYSSSAIIGITRYQDPNHFFTRQLLRVLLGASVLLACARLRLRHLERAAPWLLAGSVGLLGVLEVAGHVSHGAARWLKVGVLSIQPTDLARIMTVVFLAWWLKRSPPAEQGFLRGLLPPLAVTGVVSGLILLQPNLSSAALLAVTGTVMVFLAGARMRHLAIPVAGVAAAFALALMTHPYMMGRFQTFLGSWAGGPPDARGAGWQLDQSLIAIGSGGWFGRGIGAGLQKYLFLPEAHTDFIFSIVGEETGFLGATVLLALIALFLWRGLRATARASDPFVSLLAGGLTLQIGLYAIANLAVATGLAPTTGLPLPFVSYGGSALLVNMAAAGLLYRVSAGNDEREALARQRFREAS</sequence>
<keyword evidence="6" id="KW-0808">Transferase</keyword>
<dbReference type="GO" id="GO:0015648">
    <property type="term" value="F:lipid-linked peptidoglycan transporter activity"/>
    <property type="evidence" value="ECO:0007669"/>
    <property type="project" value="TreeGrafter"/>
</dbReference>
<dbReference type="PANTHER" id="PTHR30474:SF2">
    <property type="entry name" value="PEPTIDOGLYCAN GLYCOSYLTRANSFERASE FTSW-RELATED"/>
    <property type="match status" value="1"/>
</dbReference>
<dbReference type="GO" id="GO:0032153">
    <property type="term" value="C:cell division site"/>
    <property type="evidence" value="ECO:0007669"/>
    <property type="project" value="TreeGrafter"/>
</dbReference>
<dbReference type="PANTHER" id="PTHR30474">
    <property type="entry name" value="CELL CYCLE PROTEIN"/>
    <property type="match status" value="1"/>
</dbReference>
<feature type="transmembrane region" description="Helical" evidence="22">
    <location>
        <begin position="424"/>
        <end position="445"/>
    </location>
</feature>
<keyword evidence="4" id="KW-0132">Cell division</keyword>
<feature type="transmembrane region" description="Helical" evidence="22">
    <location>
        <begin position="504"/>
        <end position="530"/>
    </location>
</feature>
<evidence type="ECO:0000256" key="18">
    <source>
        <dbReference type="ARBA" id="ARBA00041418"/>
    </source>
</evidence>
<evidence type="ECO:0000256" key="3">
    <source>
        <dbReference type="ARBA" id="ARBA00022475"/>
    </source>
</evidence>
<evidence type="ECO:0000256" key="16">
    <source>
        <dbReference type="ARBA" id="ARBA00038053"/>
    </source>
</evidence>
<dbReference type="EC" id="2.4.99.28" evidence="19"/>
<evidence type="ECO:0000256" key="11">
    <source>
        <dbReference type="ARBA" id="ARBA00023136"/>
    </source>
</evidence>
<comment type="subcellular location">
    <subcellularLocation>
        <location evidence="1">Cell membrane</location>
        <topology evidence="1">Multi-pass membrane protein</topology>
    </subcellularLocation>
</comment>
<organism evidence="23 24">
    <name type="scientific">Eiseniibacteriota bacterium</name>
    <dbReference type="NCBI Taxonomy" id="2212470"/>
    <lineage>
        <taxon>Bacteria</taxon>
        <taxon>Candidatus Eiseniibacteriota</taxon>
    </lineage>
</organism>
<evidence type="ECO:0000256" key="22">
    <source>
        <dbReference type="SAM" id="Phobius"/>
    </source>
</evidence>
<dbReference type="PROSITE" id="PS00428">
    <property type="entry name" value="FTSW_RODA_SPOVE"/>
    <property type="match status" value="1"/>
</dbReference>
<keyword evidence="3" id="KW-1003">Cell membrane</keyword>
<evidence type="ECO:0000256" key="9">
    <source>
        <dbReference type="ARBA" id="ARBA00022984"/>
    </source>
</evidence>
<dbReference type="GO" id="GO:0051301">
    <property type="term" value="P:cell division"/>
    <property type="evidence" value="ECO:0007669"/>
    <property type="project" value="UniProtKB-KW"/>
</dbReference>
<keyword evidence="9" id="KW-0573">Peptidoglycan synthesis</keyword>
<comment type="similarity">
    <text evidence="16">Belongs to the SEDS family. FtsW subfamily.</text>
</comment>
<evidence type="ECO:0000256" key="17">
    <source>
        <dbReference type="ARBA" id="ARBA00041185"/>
    </source>
</evidence>
<feature type="transmembrane region" description="Helical" evidence="22">
    <location>
        <begin position="400"/>
        <end position="417"/>
    </location>
</feature>
<dbReference type="GO" id="GO:0005886">
    <property type="term" value="C:plasma membrane"/>
    <property type="evidence" value="ECO:0007669"/>
    <property type="project" value="UniProtKB-SubCell"/>
</dbReference>
<keyword evidence="13" id="KW-0961">Cell wall biogenesis/degradation</keyword>
<evidence type="ECO:0000256" key="2">
    <source>
        <dbReference type="ARBA" id="ARBA00004752"/>
    </source>
</evidence>
<dbReference type="EMBL" id="VBPB01000081">
    <property type="protein sequence ID" value="TMQ73119.1"/>
    <property type="molecule type" value="Genomic_DNA"/>
</dbReference>
<dbReference type="GO" id="GO:0071555">
    <property type="term" value="P:cell wall organization"/>
    <property type="evidence" value="ECO:0007669"/>
    <property type="project" value="UniProtKB-KW"/>
</dbReference>
<dbReference type="InterPro" id="IPR001182">
    <property type="entry name" value="FtsW/RodA"/>
</dbReference>
<evidence type="ECO:0000256" key="20">
    <source>
        <dbReference type="ARBA" id="ARBA00049902"/>
    </source>
</evidence>
<evidence type="ECO:0000256" key="10">
    <source>
        <dbReference type="ARBA" id="ARBA00022989"/>
    </source>
</evidence>
<evidence type="ECO:0000256" key="19">
    <source>
        <dbReference type="ARBA" id="ARBA00044770"/>
    </source>
</evidence>
<feature type="compositionally biased region" description="Basic residues" evidence="21">
    <location>
        <begin position="32"/>
        <end position="56"/>
    </location>
</feature>
<evidence type="ECO:0000256" key="7">
    <source>
        <dbReference type="ARBA" id="ARBA00022692"/>
    </source>
</evidence>
<feature type="compositionally biased region" description="Low complexity" evidence="21">
    <location>
        <begin position="14"/>
        <end position="24"/>
    </location>
</feature>
<dbReference type="GO" id="GO:0008360">
    <property type="term" value="P:regulation of cell shape"/>
    <property type="evidence" value="ECO:0007669"/>
    <property type="project" value="UniProtKB-KW"/>
</dbReference>
<feature type="transmembrane region" description="Helical" evidence="22">
    <location>
        <begin position="313"/>
        <end position="333"/>
    </location>
</feature>
<gene>
    <name evidence="23" type="primary">ftsW</name>
    <name evidence="23" type="ORF">E6K81_05595</name>
</gene>
<feature type="compositionally biased region" description="Basic and acidic residues" evidence="21">
    <location>
        <begin position="126"/>
        <end position="135"/>
    </location>
</feature>
<keyword evidence="10 22" id="KW-1133">Transmembrane helix</keyword>
<dbReference type="AlphaFoldDB" id="A0A538UBM8"/>
<feature type="transmembrane region" description="Helical" evidence="22">
    <location>
        <begin position="249"/>
        <end position="275"/>
    </location>
</feature>
<evidence type="ECO:0000256" key="1">
    <source>
        <dbReference type="ARBA" id="ARBA00004651"/>
    </source>
</evidence>
<feature type="compositionally biased region" description="Basic residues" evidence="21">
    <location>
        <begin position="163"/>
        <end position="174"/>
    </location>
</feature>
<accession>A0A538UBM8</accession>
<feature type="transmembrane region" description="Helical" evidence="22">
    <location>
        <begin position="579"/>
        <end position="598"/>
    </location>
</feature>
<feature type="compositionally biased region" description="Low complexity" evidence="21">
    <location>
        <begin position="57"/>
        <end position="67"/>
    </location>
</feature>
<name>A0A538UBM8_UNCEI</name>
<feature type="transmembrane region" description="Helical" evidence="22">
    <location>
        <begin position="375"/>
        <end position="394"/>
    </location>
</feature>
<keyword evidence="11 22" id="KW-0472">Membrane</keyword>
<keyword evidence="7 22" id="KW-0812">Transmembrane</keyword>
<evidence type="ECO:0000256" key="8">
    <source>
        <dbReference type="ARBA" id="ARBA00022960"/>
    </source>
</evidence>
<evidence type="ECO:0000256" key="6">
    <source>
        <dbReference type="ARBA" id="ARBA00022679"/>
    </source>
</evidence>
<evidence type="ECO:0000256" key="14">
    <source>
        <dbReference type="ARBA" id="ARBA00032370"/>
    </source>
</evidence>
<keyword evidence="5" id="KW-0328">Glycosyltransferase</keyword>
<proteinExistence type="inferred from homology"/>
<comment type="caution">
    <text evidence="23">The sequence shown here is derived from an EMBL/GenBank/DDBJ whole genome shotgun (WGS) entry which is preliminary data.</text>
</comment>
<evidence type="ECO:0000313" key="24">
    <source>
        <dbReference type="Proteomes" id="UP000319771"/>
    </source>
</evidence>
<dbReference type="Pfam" id="PF01098">
    <property type="entry name" value="FTSW_RODA_SPOVE"/>
    <property type="match status" value="1"/>
</dbReference>
<feature type="region of interest" description="Disordered" evidence="21">
    <location>
        <begin position="1"/>
        <end position="192"/>
    </location>
</feature>
<feature type="transmembrane region" description="Helical" evidence="22">
    <location>
        <begin position="287"/>
        <end position="306"/>
    </location>
</feature>
<protein>
    <recommendedName>
        <fullName evidence="17">Probable peptidoglycan glycosyltransferase FtsW</fullName>
        <ecNumber evidence="19">2.4.99.28</ecNumber>
    </recommendedName>
    <alternativeName>
        <fullName evidence="18">Cell division protein FtsW</fullName>
    </alternativeName>
    <alternativeName>
        <fullName evidence="15">Cell wall polymerase</fullName>
    </alternativeName>
    <alternativeName>
        <fullName evidence="14">Peptidoglycan polymerase</fullName>
    </alternativeName>
</protein>
<keyword evidence="8" id="KW-0133">Cell shape</keyword>
<evidence type="ECO:0000256" key="5">
    <source>
        <dbReference type="ARBA" id="ARBA00022676"/>
    </source>
</evidence>
<dbReference type="GO" id="GO:0008955">
    <property type="term" value="F:peptidoglycan glycosyltransferase activity"/>
    <property type="evidence" value="ECO:0007669"/>
    <property type="project" value="UniProtKB-EC"/>
</dbReference>
<comment type="pathway">
    <text evidence="2">Cell wall biogenesis; peptidoglycan biosynthesis.</text>
</comment>
<feature type="transmembrane region" description="Helical" evidence="22">
    <location>
        <begin position="542"/>
        <end position="567"/>
    </location>
</feature>
<evidence type="ECO:0000256" key="12">
    <source>
        <dbReference type="ARBA" id="ARBA00023306"/>
    </source>
</evidence>
<evidence type="ECO:0000256" key="21">
    <source>
        <dbReference type="SAM" id="MobiDB-lite"/>
    </source>
</evidence>
<feature type="compositionally biased region" description="Basic and acidic residues" evidence="21">
    <location>
        <begin position="1"/>
        <end position="13"/>
    </location>
</feature>
<evidence type="ECO:0000313" key="23">
    <source>
        <dbReference type="EMBL" id="TMQ73119.1"/>
    </source>
</evidence>
<feature type="compositionally biased region" description="Gly residues" evidence="21">
    <location>
        <begin position="177"/>
        <end position="189"/>
    </location>
</feature>
<dbReference type="GO" id="GO:0009252">
    <property type="term" value="P:peptidoglycan biosynthetic process"/>
    <property type="evidence" value="ECO:0007669"/>
    <property type="project" value="UniProtKB-KW"/>
</dbReference>
<comment type="catalytic activity">
    <reaction evidence="20">
        <text>[GlcNAc-(1-&gt;4)-Mur2Ac(oyl-L-Ala-gamma-D-Glu-L-Lys-D-Ala-D-Ala)](n)-di-trans,octa-cis-undecaprenyl diphosphate + beta-D-GlcNAc-(1-&gt;4)-Mur2Ac(oyl-L-Ala-gamma-D-Glu-L-Lys-D-Ala-D-Ala)-di-trans,octa-cis-undecaprenyl diphosphate = [GlcNAc-(1-&gt;4)-Mur2Ac(oyl-L-Ala-gamma-D-Glu-L-Lys-D-Ala-D-Ala)](n+1)-di-trans,octa-cis-undecaprenyl diphosphate + di-trans,octa-cis-undecaprenyl diphosphate + H(+)</text>
        <dbReference type="Rhea" id="RHEA:23708"/>
        <dbReference type="Rhea" id="RHEA-COMP:9602"/>
        <dbReference type="Rhea" id="RHEA-COMP:9603"/>
        <dbReference type="ChEBI" id="CHEBI:15378"/>
        <dbReference type="ChEBI" id="CHEBI:58405"/>
        <dbReference type="ChEBI" id="CHEBI:60033"/>
        <dbReference type="ChEBI" id="CHEBI:78435"/>
        <dbReference type="EC" id="2.4.99.28"/>
    </reaction>
</comment>